<feature type="transmembrane region" description="Helical" evidence="1">
    <location>
        <begin position="7"/>
        <end position="26"/>
    </location>
</feature>
<sequence length="65" mass="7983">MIKFVKYLIIFLLLLLIINKNFMITFTENCAIIITFCYIFYIIIFLTIIIYRSSYRITYFLIFMT</sequence>
<proteinExistence type="predicted"/>
<name>M5EAX8_9FIRM</name>
<dbReference type="Proteomes" id="UP000012063">
    <property type="component" value="Unassembled WGS sequence"/>
</dbReference>
<evidence type="ECO:0000313" key="2">
    <source>
        <dbReference type="EMBL" id="CCU77888.1"/>
    </source>
</evidence>
<dbReference type="EMBL" id="CAUI01000005">
    <property type="protein sequence ID" value="CCU77888.1"/>
    <property type="molecule type" value="Genomic_DNA"/>
</dbReference>
<accession>M5EAX8</accession>
<evidence type="ECO:0000256" key="1">
    <source>
        <dbReference type="SAM" id="Phobius"/>
    </source>
</evidence>
<keyword evidence="1" id="KW-1133">Transmembrane helix</keyword>
<reference evidence="3" key="1">
    <citation type="journal article" date="2013" name="Genome Announc.">
        <title>Genome Sequence of Halanaerobium saccharolyticum subsp. saccharolyticum Strain DSM 6643T, a Halophilic Hydrogen-Producing Bacterium.</title>
        <authorList>
            <person name="Kivisto A."/>
            <person name="Larjo A."/>
            <person name="Ciranna A."/>
            <person name="Santala V."/>
            <person name="Roos C."/>
            <person name="Karp M."/>
        </authorList>
    </citation>
    <scope>NUCLEOTIDE SEQUENCE [LARGE SCALE GENOMIC DNA]</scope>
    <source>
        <strain evidence="3">DSM 6643</strain>
    </source>
</reference>
<gene>
    <name evidence="2" type="ORF">HSACCH_00251</name>
</gene>
<dbReference type="AlphaFoldDB" id="M5EAX8"/>
<dbReference type="InParanoid" id="M5EAX8"/>
<protein>
    <submittedName>
        <fullName evidence="2">Uncharacterized protein</fullName>
    </submittedName>
</protein>
<comment type="caution">
    <text evidence="2">The sequence shown here is derived from an EMBL/GenBank/DDBJ whole genome shotgun (WGS) entry which is preliminary data.</text>
</comment>
<keyword evidence="1" id="KW-0812">Transmembrane</keyword>
<dbReference type="STRING" id="1293054.HSACCH_00251"/>
<feature type="transmembrane region" description="Helical" evidence="1">
    <location>
        <begin position="32"/>
        <end position="51"/>
    </location>
</feature>
<organism evidence="2 3">
    <name type="scientific">Halanaerobium saccharolyticum subsp. saccharolyticum DSM 6643</name>
    <dbReference type="NCBI Taxonomy" id="1293054"/>
    <lineage>
        <taxon>Bacteria</taxon>
        <taxon>Bacillati</taxon>
        <taxon>Bacillota</taxon>
        <taxon>Clostridia</taxon>
        <taxon>Halanaerobiales</taxon>
        <taxon>Halanaerobiaceae</taxon>
        <taxon>Halanaerobium</taxon>
    </lineage>
</organism>
<evidence type="ECO:0000313" key="3">
    <source>
        <dbReference type="Proteomes" id="UP000012063"/>
    </source>
</evidence>
<keyword evidence="3" id="KW-1185">Reference proteome</keyword>
<keyword evidence="1" id="KW-0472">Membrane</keyword>